<keyword evidence="2" id="KW-0862">Zinc</keyword>
<dbReference type="GO" id="GO:0008270">
    <property type="term" value="F:zinc ion binding"/>
    <property type="evidence" value="ECO:0007669"/>
    <property type="project" value="UniProtKB-UniRule"/>
</dbReference>
<dbReference type="GO" id="GO:0006401">
    <property type="term" value="P:RNA catabolic process"/>
    <property type="evidence" value="ECO:0007669"/>
    <property type="project" value="UniProtKB-UniRule"/>
</dbReference>
<feature type="binding site" evidence="2">
    <location>
        <position position="144"/>
    </location>
    <ligand>
        <name>Zn(2+)</name>
        <dbReference type="ChEBI" id="CHEBI:29105"/>
    </ligand>
</feature>
<evidence type="ECO:0000256" key="1">
    <source>
        <dbReference type="ARBA" id="ARBA00022835"/>
    </source>
</evidence>
<gene>
    <name evidence="3" type="primary">csl</name>
    <name evidence="2" type="synonym">csl4</name>
    <name evidence="3" type="ORF">NCAV_0163</name>
</gene>
<feature type="binding site" evidence="2">
    <location>
        <position position="164"/>
    </location>
    <ligand>
        <name>Zn(2+)</name>
        <dbReference type="ChEBI" id="CHEBI:29105"/>
    </ligand>
</feature>
<dbReference type="InterPro" id="IPR030850">
    <property type="entry name" value="Exosome_Csl4_arc"/>
</dbReference>
<dbReference type="PANTHER" id="PTHR12686:SF8">
    <property type="entry name" value="EXOSOME COMPLEX COMPONENT CSL4"/>
    <property type="match status" value="1"/>
</dbReference>
<dbReference type="GeneID" id="41594264"/>
<dbReference type="Proteomes" id="UP000236248">
    <property type="component" value="Chromosome NCAV"/>
</dbReference>
<organism evidence="3 4">
    <name type="scientific">Candidatus Nitrosocaldus cavascurensis</name>
    <dbReference type="NCBI Taxonomy" id="2058097"/>
    <lineage>
        <taxon>Archaea</taxon>
        <taxon>Nitrososphaerota</taxon>
        <taxon>Nitrososphaeria</taxon>
        <taxon>Candidatus Nitrosocaldales</taxon>
        <taxon>Candidatus Nitrosocaldaceae</taxon>
        <taxon>Candidatus Nitrosocaldus</taxon>
    </lineage>
</organism>
<keyword evidence="1 2" id="KW-0271">Exosome</keyword>
<dbReference type="GO" id="GO:0005737">
    <property type="term" value="C:cytoplasm"/>
    <property type="evidence" value="ECO:0007669"/>
    <property type="project" value="UniProtKB-SubCell"/>
</dbReference>
<dbReference type="HAMAP" id="MF_00975">
    <property type="entry name" value="Exosome_Csl4"/>
    <property type="match status" value="1"/>
</dbReference>
<dbReference type="InterPro" id="IPR012340">
    <property type="entry name" value="NA-bd_OB-fold"/>
</dbReference>
<dbReference type="RefSeq" id="WP_103287806.1">
    <property type="nucleotide sequence ID" value="NZ_LT981265.1"/>
</dbReference>
<dbReference type="SUPFAM" id="SSF110324">
    <property type="entry name" value="Ribosomal L27 protein-like"/>
    <property type="match status" value="1"/>
</dbReference>
<keyword evidence="2" id="KW-0479">Metal-binding</keyword>
<dbReference type="NCBIfam" id="NF034126">
    <property type="entry name" value="PRK09521.1"/>
    <property type="match status" value="1"/>
</dbReference>
<feature type="binding site" evidence="2">
    <location>
        <position position="147"/>
    </location>
    <ligand>
        <name>Zn(2+)</name>
        <dbReference type="ChEBI" id="CHEBI:29105"/>
    </ligand>
</feature>
<dbReference type="KEGG" id="ncv:NCAV_0163"/>
<comment type="similarity">
    <text evidence="2">Belongs to the CSL4 family.</text>
</comment>
<keyword evidence="2" id="KW-0963">Cytoplasm</keyword>
<dbReference type="EMBL" id="LT981265">
    <property type="protein sequence ID" value="SPC33363.1"/>
    <property type="molecule type" value="Genomic_DNA"/>
</dbReference>
<comment type="function">
    <text evidence="2">Non-catalytic component of the exosome, which is a complex involved in RNA degradation. Increases the RNA binding and the efficiency of RNA degradation. Helpful for the interaction of the exosome with A-poor RNAs.</text>
</comment>
<comment type="subcellular location">
    <subcellularLocation>
        <location evidence="2">Cytoplasm</location>
    </subcellularLocation>
</comment>
<protein>
    <recommendedName>
        <fullName evidence="2">Exosome complex component Csl4</fullName>
    </recommendedName>
</protein>
<dbReference type="InterPro" id="IPR039771">
    <property type="entry name" value="Csl4"/>
</dbReference>
<dbReference type="SUPFAM" id="SSF50249">
    <property type="entry name" value="Nucleic acid-binding proteins"/>
    <property type="match status" value="1"/>
</dbReference>
<dbReference type="Gene3D" id="2.40.50.100">
    <property type="match status" value="1"/>
</dbReference>
<dbReference type="GO" id="GO:0000178">
    <property type="term" value="C:exosome (RNase complex)"/>
    <property type="evidence" value="ECO:0007669"/>
    <property type="project" value="UniProtKB-KW"/>
</dbReference>
<dbReference type="PANTHER" id="PTHR12686">
    <property type="entry name" value="3'-5' EXORIBONUCLEASE CSL4-RELATED"/>
    <property type="match status" value="1"/>
</dbReference>
<comment type="subunit">
    <text evidence="2">Component of the archaeal exosome complex. Forms a trimer of Rrp4 and/or Csl4 subunits. The trimer associates with an hexameric ring-like arrangement composed of 3 Rrp41-Rrp42 heterodimers. Interacts with DnaG.</text>
</comment>
<evidence type="ECO:0000313" key="4">
    <source>
        <dbReference type="Proteomes" id="UP000236248"/>
    </source>
</evidence>
<evidence type="ECO:0000256" key="2">
    <source>
        <dbReference type="HAMAP-Rule" id="MF_00975"/>
    </source>
</evidence>
<sequence>MRIRFALPGDRIATIEEFEGLEGIYQHEDGMLRASRIGKVTYDMKQRYVRVNGLKSMLIPKKDDHVIGFIHMLTSNSANIRIVYINDLKSDARFDAIYIGRGKVKVHNMFRVGDMVRAKVVSILNGYIHVTFKDGNFGVIYTRCNQCGGEVVKLNAEEVKCVECNTVSSRKLADDYGNLNTIWRCN</sequence>
<dbReference type="GO" id="GO:0006396">
    <property type="term" value="P:RNA processing"/>
    <property type="evidence" value="ECO:0007669"/>
    <property type="project" value="InterPro"/>
</dbReference>
<feature type="binding site" evidence="2">
    <location>
        <position position="161"/>
    </location>
    <ligand>
        <name>Zn(2+)</name>
        <dbReference type="ChEBI" id="CHEBI:29105"/>
    </ligand>
</feature>
<reference evidence="4" key="1">
    <citation type="submission" date="2018-01" db="EMBL/GenBank/DDBJ databases">
        <authorList>
            <person name="Kerou L M."/>
        </authorList>
    </citation>
    <scope>NUCLEOTIDE SEQUENCE [LARGE SCALE GENOMIC DNA]</scope>
    <source>
        <strain evidence="4">SCU2</strain>
    </source>
</reference>
<name>A0A2K5ANZ4_9ARCH</name>
<proteinExistence type="inferred from homology"/>
<keyword evidence="4" id="KW-1185">Reference proteome</keyword>
<accession>A0A2K5ANZ4</accession>
<dbReference type="Gene3D" id="2.40.50.140">
    <property type="entry name" value="Nucleic acid-binding proteins"/>
    <property type="match status" value="1"/>
</dbReference>
<dbReference type="AlphaFoldDB" id="A0A2K5ANZ4"/>
<evidence type="ECO:0000313" key="3">
    <source>
        <dbReference type="EMBL" id="SPC33363.1"/>
    </source>
</evidence>